<feature type="domain" description="NAD/GMP synthase" evidence="8">
    <location>
        <begin position="23"/>
        <end position="267"/>
    </location>
</feature>
<evidence type="ECO:0000256" key="3">
    <source>
        <dbReference type="ARBA" id="ARBA00022741"/>
    </source>
</evidence>
<dbReference type="AlphaFoldDB" id="A0A1F7L0M6"/>
<comment type="pathway">
    <text evidence="1">Cofactor biosynthesis; NAD(+) biosynthesis.</text>
</comment>
<keyword evidence="5 6" id="KW-0520">NAD</keyword>
<comment type="caution">
    <text evidence="9">The sequence shown here is derived from an EMBL/GenBank/DDBJ whole genome shotgun (WGS) entry which is preliminary data.</text>
</comment>
<evidence type="ECO:0000256" key="7">
    <source>
        <dbReference type="RuleBase" id="RU003812"/>
    </source>
</evidence>
<dbReference type="EC" id="6.3.1.5" evidence="7"/>
<keyword evidence="4 6" id="KW-0067">ATP-binding</keyword>
<evidence type="ECO:0000256" key="6">
    <source>
        <dbReference type="RuleBase" id="RU003811"/>
    </source>
</evidence>
<evidence type="ECO:0000256" key="5">
    <source>
        <dbReference type="ARBA" id="ARBA00023027"/>
    </source>
</evidence>
<dbReference type="PANTHER" id="PTHR23090:SF9">
    <property type="entry name" value="GLUTAMINE-DEPENDENT NAD(+) SYNTHETASE"/>
    <property type="match status" value="1"/>
</dbReference>
<accession>A0A1F7L0M6</accession>
<evidence type="ECO:0000256" key="2">
    <source>
        <dbReference type="ARBA" id="ARBA00022598"/>
    </source>
</evidence>
<organism evidence="9 10">
    <name type="scientific">Candidatus Roizmanbacteria bacterium RIFOXYD1_FULL_38_12</name>
    <dbReference type="NCBI Taxonomy" id="1802093"/>
    <lineage>
        <taxon>Bacteria</taxon>
        <taxon>Candidatus Roizmaniibacteriota</taxon>
    </lineage>
</organism>
<name>A0A1F7L0M6_9BACT</name>
<dbReference type="InterPro" id="IPR022310">
    <property type="entry name" value="NAD/GMP_synthase"/>
</dbReference>
<dbReference type="NCBIfam" id="NF010587">
    <property type="entry name" value="PRK13980.1"/>
    <property type="match status" value="1"/>
</dbReference>
<evidence type="ECO:0000313" key="10">
    <source>
        <dbReference type="Proteomes" id="UP000177050"/>
    </source>
</evidence>
<dbReference type="GO" id="GO:0004359">
    <property type="term" value="F:glutaminase activity"/>
    <property type="evidence" value="ECO:0007669"/>
    <property type="project" value="InterPro"/>
</dbReference>
<dbReference type="Gene3D" id="3.40.50.620">
    <property type="entry name" value="HUPs"/>
    <property type="match status" value="1"/>
</dbReference>
<proteinExistence type="inferred from homology"/>
<dbReference type="UniPathway" id="UPA00253"/>
<evidence type="ECO:0000259" key="8">
    <source>
        <dbReference type="Pfam" id="PF02540"/>
    </source>
</evidence>
<keyword evidence="2 6" id="KW-0436">Ligase</keyword>
<keyword evidence="3 6" id="KW-0547">Nucleotide-binding</keyword>
<dbReference type="InterPro" id="IPR014729">
    <property type="entry name" value="Rossmann-like_a/b/a_fold"/>
</dbReference>
<dbReference type="CDD" id="cd00553">
    <property type="entry name" value="NAD_synthase"/>
    <property type="match status" value="1"/>
</dbReference>
<dbReference type="SUPFAM" id="SSF52402">
    <property type="entry name" value="Adenine nucleotide alpha hydrolases-like"/>
    <property type="match status" value="1"/>
</dbReference>
<dbReference type="GO" id="GO:0005524">
    <property type="term" value="F:ATP binding"/>
    <property type="evidence" value="ECO:0007669"/>
    <property type="project" value="UniProtKB-KW"/>
</dbReference>
<dbReference type="NCBIfam" id="TIGR00552">
    <property type="entry name" value="nadE"/>
    <property type="match status" value="1"/>
</dbReference>
<sequence length="273" mass="31643">MSNIKFTNQISNLLNMNAENETARIILFLRKTLKKTGLKHVVIGWSGGIDSTVSLYLLSKAIPEKNIHVLHLPHSTTYIDELSDLNISIPSQNTHEISIRNGVDDVWRTIKSIDSHNDKQTNLEQVRLGNIMARIRMIVLFDYAKRINGLVCGTENRSEYLLGYFTRYGDEASDIEPIQHLYKTQVYQLARYLKIPKRIIDRQPTANLWKGQTDERDFGFTYKEADEVLSLYVDKKIPLKDIEKKGYTQTKKIIERLIDNAFKHKVPYKIFSI</sequence>
<dbReference type="GO" id="GO:0005737">
    <property type="term" value="C:cytoplasm"/>
    <property type="evidence" value="ECO:0007669"/>
    <property type="project" value="InterPro"/>
</dbReference>
<dbReference type="PANTHER" id="PTHR23090">
    <property type="entry name" value="NH 3 /GLUTAMINE-DEPENDENT NAD + SYNTHETASE"/>
    <property type="match status" value="1"/>
</dbReference>
<gene>
    <name evidence="9" type="ORF">A3K52_02750</name>
</gene>
<dbReference type="EMBL" id="MGBR01000001">
    <property type="protein sequence ID" value="OGK73680.1"/>
    <property type="molecule type" value="Genomic_DNA"/>
</dbReference>
<comment type="catalytic activity">
    <reaction evidence="7">
        <text>deamido-NAD(+) + NH4(+) + ATP = AMP + diphosphate + NAD(+) + H(+)</text>
        <dbReference type="Rhea" id="RHEA:21188"/>
        <dbReference type="ChEBI" id="CHEBI:15378"/>
        <dbReference type="ChEBI" id="CHEBI:28938"/>
        <dbReference type="ChEBI" id="CHEBI:30616"/>
        <dbReference type="ChEBI" id="CHEBI:33019"/>
        <dbReference type="ChEBI" id="CHEBI:57540"/>
        <dbReference type="ChEBI" id="CHEBI:58437"/>
        <dbReference type="ChEBI" id="CHEBI:456215"/>
        <dbReference type="EC" id="6.3.1.5"/>
    </reaction>
</comment>
<evidence type="ECO:0000256" key="4">
    <source>
        <dbReference type="ARBA" id="ARBA00022840"/>
    </source>
</evidence>
<reference evidence="9 10" key="1">
    <citation type="journal article" date="2016" name="Nat. Commun.">
        <title>Thousands of microbial genomes shed light on interconnected biogeochemical processes in an aquifer system.</title>
        <authorList>
            <person name="Anantharaman K."/>
            <person name="Brown C.T."/>
            <person name="Hug L.A."/>
            <person name="Sharon I."/>
            <person name="Castelle C.J."/>
            <person name="Probst A.J."/>
            <person name="Thomas B.C."/>
            <person name="Singh A."/>
            <person name="Wilkins M.J."/>
            <person name="Karaoz U."/>
            <person name="Brodie E.L."/>
            <person name="Williams K.H."/>
            <person name="Hubbard S.S."/>
            <person name="Banfield J.F."/>
        </authorList>
    </citation>
    <scope>NUCLEOTIDE SEQUENCE [LARGE SCALE GENOMIC DNA]</scope>
</reference>
<comment type="similarity">
    <text evidence="6">Belongs to the NAD synthetase family.</text>
</comment>
<dbReference type="Pfam" id="PF02540">
    <property type="entry name" value="NAD_synthase"/>
    <property type="match status" value="1"/>
</dbReference>
<dbReference type="GO" id="GO:0003952">
    <property type="term" value="F:NAD+ synthase (glutamine-hydrolyzing) activity"/>
    <property type="evidence" value="ECO:0007669"/>
    <property type="project" value="InterPro"/>
</dbReference>
<protein>
    <recommendedName>
        <fullName evidence="7">NH(3)-dependent NAD(+) synthetase</fullName>
        <ecNumber evidence="7">6.3.1.5</ecNumber>
    </recommendedName>
</protein>
<evidence type="ECO:0000313" key="9">
    <source>
        <dbReference type="EMBL" id="OGK73680.1"/>
    </source>
</evidence>
<dbReference type="Proteomes" id="UP000177050">
    <property type="component" value="Unassembled WGS sequence"/>
</dbReference>
<dbReference type="GO" id="GO:0008795">
    <property type="term" value="F:NAD+ synthase activity"/>
    <property type="evidence" value="ECO:0007669"/>
    <property type="project" value="UniProtKB-EC"/>
</dbReference>
<evidence type="ECO:0000256" key="1">
    <source>
        <dbReference type="ARBA" id="ARBA00004790"/>
    </source>
</evidence>
<dbReference type="GO" id="GO:0009435">
    <property type="term" value="P:NAD+ biosynthetic process"/>
    <property type="evidence" value="ECO:0007669"/>
    <property type="project" value="UniProtKB-UniPathway"/>
</dbReference>
<dbReference type="InterPro" id="IPR003694">
    <property type="entry name" value="NAD_synthase"/>
</dbReference>